<dbReference type="SUPFAM" id="SSF55961">
    <property type="entry name" value="Bet v1-like"/>
    <property type="match status" value="1"/>
</dbReference>
<evidence type="ECO:0000259" key="2">
    <source>
        <dbReference type="Pfam" id="PF01370"/>
    </source>
</evidence>
<comment type="similarity">
    <text evidence="1">Belongs to the NAD(P)-dependent epimerase/dehydratase family. SDR39U1 subfamily.</text>
</comment>
<dbReference type="InterPro" id="IPR001509">
    <property type="entry name" value="Epimerase_deHydtase"/>
</dbReference>
<dbReference type="Pfam" id="PF01370">
    <property type="entry name" value="Epimerase"/>
    <property type="match status" value="1"/>
</dbReference>
<name>A0A841FZ18_9ACTN</name>
<feature type="domain" description="NAD-dependent epimerase/dehydratase" evidence="2">
    <location>
        <begin position="150"/>
        <end position="355"/>
    </location>
</feature>
<dbReference type="InterPro" id="IPR013549">
    <property type="entry name" value="DUF1731"/>
</dbReference>
<keyword evidence="5" id="KW-1185">Reference proteome</keyword>
<feature type="domain" description="DUF1731" evidence="3">
    <location>
        <begin position="391"/>
        <end position="439"/>
    </location>
</feature>
<protein>
    <recommendedName>
        <fullName evidence="6">TIGR01777 family protein</fullName>
    </recommendedName>
</protein>
<evidence type="ECO:0000313" key="5">
    <source>
        <dbReference type="Proteomes" id="UP000548476"/>
    </source>
</evidence>
<dbReference type="PANTHER" id="PTHR11092">
    <property type="entry name" value="SUGAR NUCLEOTIDE EPIMERASE RELATED"/>
    <property type="match status" value="1"/>
</dbReference>
<dbReference type="InterPro" id="IPR036291">
    <property type="entry name" value="NAD(P)-bd_dom_sf"/>
</dbReference>
<evidence type="ECO:0008006" key="6">
    <source>
        <dbReference type="Google" id="ProtNLM"/>
    </source>
</evidence>
<dbReference type="AlphaFoldDB" id="A0A841FZ18"/>
<sequence length="442" mass="47697">MGIRYSSVVDAPLRQVFDWHARPGAAVRLTPPWQPLTIVREAASLRDGHAEFALPAGLRWVAEHRPQDYRESAAFVDELDSFPLRSVLHWRHRHEFALVDEDRTRVTDTVDTPVPERILRPMFTYRHRQLAEDLAAQEWAAELCGEPMTVAVTGSGGLVGTALTALLTTGGHRVVRLVRGPADRAGERSWDPKAPAPGLLDGIDAVVHLAGASIAGRFSPGHKRAVWGSRVGPTRLLAKAAADAGVRVFVSASAIGFYGADRGDELLDEDSARGTGFLSDVVTDWEAAAGSAAEDGVRVVCVRTGVVQSPRGGALRVQRPLFSAGLGGRIGDGRQWLSWIGIDDTADVYLRALVDERLSGPVNAVAPTPVRNREYTRILAGVLSRPALFPVPEVGPRLLLGQEGAREVALASQRVEPAKLAAVGHSFRHPDLETALRHVLGR</sequence>
<accession>A0A841FZ18</accession>
<comment type="caution">
    <text evidence="4">The sequence shown here is derived from an EMBL/GenBank/DDBJ whole genome shotgun (WGS) entry which is preliminary data.</text>
</comment>
<evidence type="ECO:0000313" key="4">
    <source>
        <dbReference type="EMBL" id="MBB6038597.1"/>
    </source>
</evidence>
<dbReference type="Pfam" id="PF08338">
    <property type="entry name" value="DUF1731"/>
    <property type="match status" value="1"/>
</dbReference>
<dbReference type="Proteomes" id="UP000548476">
    <property type="component" value="Unassembled WGS sequence"/>
</dbReference>
<evidence type="ECO:0000259" key="3">
    <source>
        <dbReference type="Pfam" id="PF08338"/>
    </source>
</evidence>
<dbReference type="Gene3D" id="3.30.530.20">
    <property type="match status" value="1"/>
</dbReference>
<dbReference type="PANTHER" id="PTHR11092:SF0">
    <property type="entry name" value="EPIMERASE FAMILY PROTEIN SDR39U1"/>
    <property type="match status" value="1"/>
</dbReference>
<dbReference type="InterPro" id="IPR023393">
    <property type="entry name" value="START-like_dom_sf"/>
</dbReference>
<dbReference type="RefSeq" id="WP_184791382.1">
    <property type="nucleotide sequence ID" value="NZ_BONT01000069.1"/>
</dbReference>
<dbReference type="CDD" id="cd07820">
    <property type="entry name" value="SRPBCC_3"/>
    <property type="match status" value="1"/>
</dbReference>
<dbReference type="SUPFAM" id="SSF51735">
    <property type="entry name" value="NAD(P)-binding Rossmann-fold domains"/>
    <property type="match status" value="1"/>
</dbReference>
<proteinExistence type="inferred from homology"/>
<gene>
    <name evidence="4" type="ORF">HNR73_006483</name>
</gene>
<dbReference type="NCBIfam" id="TIGR01777">
    <property type="entry name" value="yfcH"/>
    <property type="match status" value="1"/>
</dbReference>
<organism evidence="4 5">
    <name type="scientific">Phytomonospora endophytica</name>
    <dbReference type="NCBI Taxonomy" id="714109"/>
    <lineage>
        <taxon>Bacteria</taxon>
        <taxon>Bacillati</taxon>
        <taxon>Actinomycetota</taxon>
        <taxon>Actinomycetes</taxon>
        <taxon>Micromonosporales</taxon>
        <taxon>Micromonosporaceae</taxon>
        <taxon>Phytomonospora</taxon>
    </lineage>
</organism>
<reference evidence="4 5" key="1">
    <citation type="submission" date="2020-08" db="EMBL/GenBank/DDBJ databases">
        <title>Genomic Encyclopedia of Type Strains, Phase IV (KMG-IV): sequencing the most valuable type-strain genomes for metagenomic binning, comparative biology and taxonomic classification.</title>
        <authorList>
            <person name="Goeker M."/>
        </authorList>
    </citation>
    <scope>NUCLEOTIDE SEQUENCE [LARGE SCALE GENOMIC DNA]</scope>
    <source>
        <strain evidence="4 5">YIM 65646</strain>
    </source>
</reference>
<dbReference type="Gene3D" id="3.40.50.720">
    <property type="entry name" value="NAD(P)-binding Rossmann-like Domain"/>
    <property type="match status" value="1"/>
</dbReference>
<dbReference type="EMBL" id="JACHGT010000017">
    <property type="protein sequence ID" value="MBB6038597.1"/>
    <property type="molecule type" value="Genomic_DNA"/>
</dbReference>
<evidence type="ECO:0000256" key="1">
    <source>
        <dbReference type="ARBA" id="ARBA00009353"/>
    </source>
</evidence>
<dbReference type="InterPro" id="IPR010099">
    <property type="entry name" value="SDR39U1"/>
</dbReference>